<evidence type="ECO:0000256" key="4">
    <source>
        <dbReference type="ARBA" id="ARBA00022692"/>
    </source>
</evidence>
<dbReference type="PROSITE" id="PS50887">
    <property type="entry name" value="GGDEF"/>
    <property type="match status" value="1"/>
</dbReference>
<dbReference type="CDD" id="cd01949">
    <property type="entry name" value="GGDEF"/>
    <property type="match status" value="1"/>
</dbReference>
<keyword evidence="4 8" id="KW-0812">Transmembrane</keyword>
<keyword evidence="11" id="KW-1185">Reference proteome</keyword>
<sequence>MSLIFKEMLMSFVDSMALLMALIFAVSLLQRKGGDALHNTTFMGLLFSFALVMSMSDPIHLPNDAGIFDMRALLVGTATAILGPVVGAMTLVTGVTYRMYIGGAGVAPGILGMCAVFVSGWIWRRFVKDLDIAKIRKSIILGLLLSSQAAAFLLTPPAVTQVLFPSLFPYMLVSSLAGAVLIHSLLTGEFTYISEAQASLIHANTDHLTGLLNRRGLDLAYDQMTQREGRRAGQALLYFDVDRFKTTNDTYGHAVGDDLLKHIVSMISRNLRMDDIFVRLGGDEFVVILPDIDAPEAEKIAERCREVVSAANFDVAGHILPVSISVGAVWMRAPTEVDKMLDAADRALYQAKAKGRNAVVFLSGLRRVDLIHKAA</sequence>
<dbReference type="SUPFAM" id="SSF55073">
    <property type="entry name" value="Nucleotide cyclase"/>
    <property type="match status" value="1"/>
</dbReference>
<evidence type="ECO:0000256" key="3">
    <source>
        <dbReference type="ARBA" id="ARBA00022475"/>
    </source>
</evidence>
<dbReference type="InterPro" id="IPR050469">
    <property type="entry name" value="Diguanylate_Cyclase"/>
</dbReference>
<keyword evidence="10" id="KW-0808">Transferase</keyword>
<keyword evidence="6 8" id="KW-0472">Membrane</keyword>
<keyword evidence="3" id="KW-1003">Cell membrane</keyword>
<dbReference type="SMART" id="SM00267">
    <property type="entry name" value="GGDEF"/>
    <property type="match status" value="1"/>
</dbReference>
<organism evidence="10 11">
    <name type="scientific">Pseudooctadecabacter jejudonensis</name>
    <dbReference type="NCBI Taxonomy" id="1391910"/>
    <lineage>
        <taxon>Bacteria</taxon>
        <taxon>Pseudomonadati</taxon>
        <taxon>Pseudomonadota</taxon>
        <taxon>Alphaproteobacteria</taxon>
        <taxon>Rhodobacterales</taxon>
        <taxon>Paracoccaceae</taxon>
        <taxon>Pseudooctadecabacter</taxon>
    </lineage>
</organism>
<feature type="transmembrane region" description="Helical" evidence="8">
    <location>
        <begin position="42"/>
        <end position="61"/>
    </location>
</feature>
<dbReference type="AlphaFoldDB" id="A0A1Y5RFX5"/>
<evidence type="ECO:0000313" key="10">
    <source>
        <dbReference type="EMBL" id="SLN16294.1"/>
    </source>
</evidence>
<evidence type="ECO:0000256" key="6">
    <source>
        <dbReference type="ARBA" id="ARBA00023136"/>
    </source>
</evidence>
<dbReference type="Proteomes" id="UP000193623">
    <property type="component" value="Unassembled WGS sequence"/>
</dbReference>
<dbReference type="NCBIfam" id="TIGR00254">
    <property type="entry name" value="GGDEF"/>
    <property type="match status" value="1"/>
</dbReference>
<feature type="transmembrane region" description="Helical" evidence="8">
    <location>
        <begin position="73"/>
        <end position="93"/>
    </location>
</feature>
<dbReference type="Gene3D" id="1.10.1760.20">
    <property type="match status" value="1"/>
</dbReference>
<dbReference type="GO" id="GO:0052621">
    <property type="term" value="F:diguanylate cyclase activity"/>
    <property type="evidence" value="ECO:0007669"/>
    <property type="project" value="UniProtKB-EC"/>
</dbReference>
<dbReference type="EC" id="2.7.7.65" evidence="2"/>
<name>A0A1Y5RFX5_9RHOB</name>
<dbReference type="InterPro" id="IPR029787">
    <property type="entry name" value="Nucleotide_cyclase"/>
</dbReference>
<dbReference type="PANTHER" id="PTHR45138:SF9">
    <property type="entry name" value="DIGUANYLATE CYCLASE DGCM-RELATED"/>
    <property type="match status" value="1"/>
</dbReference>
<reference evidence="10 11" key="1">
    <citation type="submission" date="2017-03" db="EMBL/GenBank/DDBJ databases">
        <authorList>
            <person name="Afonso C.L."/>
            <person name="Miller P.J."/>
            <person name="Scott M.A."/>
            <person name="Spackman E."/>
            <person name="Goraichik I."/>
            <person name="Dimitrov K.M."/>
            <person name="Suarez D.L."/>
            <person name="Swayne D.E."/>
        </authorList>
    </citation>
    <scope>NUCLEOTIDE SEQUENCE [LARGE SCALE GENOMIC DNA]</scope>
    <source>
        <strain evidence="10 11">CECT 8397</strain>
    </source>
</reference>
<dbReference type="FunFam" id="3.30.70.270:FF:000001">
    <property type="entry name" value="Diguanylate cyclase domain protein"/>
    <property type="match status" value="1"/>
</dbReference>
<evidence type="ECO:0000256" key="5">
    <source>
        <dbReference type="ARBA" id="ARBA00022989"/>
    </source>
</evidence>
<evidence type="ECO:0000256" key="8">
    <source>
        <dbReference type="SAM" id="Phobius"/>
    </source>
</evidence>
<dbReference type="GO" id="GO:0005886">
    <property type="term" value="C:plasma membrane"/>
    <property type="evidence" value="ECO:0007669"/>
    <property type="project" value="UniProtKB-SubCell"/>
</dbReference>
<keyword evidence="10" id="KW-0548">Nucleotidyltransferase</keyword>
<feature type="transmembrane region" description="Helical" evidence="8">
    <location>
        <begin position="135"/>
        <end position="155"/>
    </location>
</feature>
<keyword evidence="5 8" id="KW-1133">Transmembrane helix</keyword>
<accession>A0A1Y5RFX5</accession>
<dbReference type="PANTHER" id="PTHR45138">
    <property type="entry name" value="REGULATORY COMPONENTS OF SENSORY TRANSDUCTION SYSTEM"/>
    <property type="match status" value="1"/>
</dbReference>
<dbReference type="Gene3D" id="3.30.70.270">
    <property type="match status" value="1"/>
</dbReference>
<comment type="subcellular location">
    <subcellularLocation>
        <location evidence="1">Cell membrane</location>
        <topology evidence="1">Multi-pass membrane protein</topology>
    </subcellularLocation>
</comment>
<protein>
    <recommendedName>
        <fullName evidence="2">diguanylate cyclase</fullName>
        <ecNumber evidence="2">2.7.7.65</ecNumber>
    </recommendedName>
</protein>
<feature type="transmembrane region" description="Helical" evidence="8">
    <location>
        <begin position="12"/>
        <end position="30"/>
    </location>
</feature>
<dbReference type="Pfam" id="PF07694">
    <property type="entry name" value="5TM-5TMR_LYT"/>
    <property type="match status" value="1"/>
</dbReference>
<dbReference type="GO" id="GO:0000155">
    <property type="term" value="F:phosphorelay sensor kinase activity"/>
    <property type="evidence" value="ECO:0007669"/>
    <property type="project" value="InterPro"/>
</dbReference>
<proteinExistence type="predicted"/>
<gene>
    <name evidence="10" type="primary">ycdT_1</name>
    <name evidence="10" type="ORF">PSJ8397_00409</name>
</gene>
<dbReference type="InterPro" id="IPR043128">
    <property type="entry name" value="Rev_trsase/Diguanyl_cyclase"/>
</dbReference>
<dbReference type="InterPro" id="IPR000160">
    <property type="entry name" value="GGDEF_dom"/>
</dbReference>
<evidence type="ECO:0000313" key="11">
    <source>
        <dbReference type="Proteomes" id="UP000193623"/>
    </source>
</evidence>
<feature type="transmembrane region" description="Helical" evidence="8">
    <location>
        <begin position="99"/>
        <end position="123"/>
    </location>
</feature>
<feature type="domain" description="GGDEF" evidence="9">
    <location>
        <begin position="232"/>
        <end position="364"/>
    </location>
</feature>
<feature type="transmembrane region" description="Helical" evidence="8">
    <location>
        <begin position="167"/>
        <end position="186"/>
    </location>
</feature>
<evidence type="ECO:0000256" key="1">
    <source>
        <dbReference type="ARBA" id="ARBA00004651"/>
    </source>
</evidence>
<evidence type="ECO:0000259" key="9">
    <source>
        <dbReference type="PROSITE" id="PS50887"/>
    </source>
</evidence>
<dbReference type="InterPro" id="IPR011620">
    <property type="entry name" value="Sig_transdc_His_kinase_LytS_TM"/>
</dbReference>
<dbReference type="Pfam" id="PF00990">
    <property type="entry name" value="GGDEF"/>
    <property type="match status" value="1"/>
</dbReference>
<evidence type="ECO:0000256" key="2">
    <source>
        <dbReference type="ARBA" id="ARBA00012528"/>
    </source>
</evidence>
<comment type="catalytic activity">
    <reaction evidence="7">
        <text>2 GTP = 3',3'-c-di-GMP + 2 diphosphate</text>
        <dbReference type="Rhea" id="RHEA:24898"/>
        <dbReference type="ChEBI" id="CHEBI:33019"/>
        <dbReference type="ChEBI" id="CHEBI:37565"/>
        <dbReference type="ChEBI" id="CHEBI:58805"/>
        <dbReference type="EC" id="2.7.7.65"/>
    </reaction>
</comment>
<dbReference type="GO" id="GO:0071555">
    <property type="term" value="P:cell wall organization"/>
    <property type="evidence" value="ECO:0007669"/>
    <property type="project" value="InterPro"/>
</dbReference>
<evidence type="ECO:0000256" key="7">
    <source>
        <dbReference type="ARBA" id="ARBA00034247"/>
    </source>
</evidence>
<dbReference type="EMBL" id="FWFT01000001">
    <property type="protein sequence ID" value="SLN16294.1"/>
    <property type="molecule type" value="Genomic_DNA"/>
</dbReference>